<evidence type="ECO:0000256" key="9">
    <source>
        <dbReference type="ARBA" id="ARBA00033158"/>
    </source>
</evidence>
<dbReference type="PANTHER" id="PTHR34981:SF1">
    <property type="entry name" value="CELL DIVISION PROTEIN ZAPA"/>
    <property type="match status" value="1"/>
</dbReference>
<keyword evidence="11" id="KW-1185">Reference proteome</keyword>
<comment type="function">
    <text evidence="7">Activator of cell division through the inhibition of FtsZ GTPase activity, therefore promoting FtsZ assembly into bundles of protofilaments necessary for the formation of the division Z ring. It is recruited early at mid-cell but it is not essential for cell division.</text>
</comment>
<dbReference type="OrthoDB" id="9808604at2"/>
<dbReference type="GO" id="GO:0005829">
    <property type="term" value="C:cytosol"/>
    <property type="evidence" value="ECO:0007669"/>
    <property type="project" value="TreeGrafter"/>
</dbReference>
<dbReference type="AlphaFoldDB" id="A0A1N7PAA8"/>
<dbReference type="PANTHER" id="PTHR34981">
    <property type="entry name" value="CELL DIVISION PROTEIN ZAPA"/>
    <property type="match status" value="1"/>
</dbReference>
<dbReference type="GO" id="GO:0000921">
    <property type="term" value="P:septin ring assembly"/>
    <property type="evidence" value="ECO:0007669"/>
    <property type="project" value="TreeGrafter"/>
</dbReference>
<evidence type="ECO:0000256" key="8">
    <source>
        <dbReference type="ARBA" id="ARBA00026068"/>
    </source>
</evidence>
<dbReference type="GO" id="GO:0000917">
    <property type="term" value="P:division septum assembly"/>
    <property type="evidence" value="ECO:0007669"/>
    <property type="project" value="UniProtKB-KW"/>
</dbReference>
<proteinExistence type="predicted"/>
<dbReference type="EMBL" id="FTOO01000012">
    <property type="protein sequence ID" value="SIT07379.1"/>
    <property type="molecule type" value="Genomic_DNA"/>
</dbReference>
<keyword evidence="3" id="KW-0963">Cytoplasm</keyword>
<protein>
    <recommendedName>
        <fullName evidence="2">Cell division protein ZapA</fullName>
    </recommendedName>
    <alternativeName>
        <fullName evidence="9">Z ring-associated protein ZapA</fullName>
    </alternativeName>
</protein>
<accession>A0A1N7PAA8</accession>
<dbReference type="SUPFAM" id="SSF102829">
    <property type="entry name" value="Cell division protein ZapA-like"/>
    <property type="match status" value="1"/>
</dbReference>
<keyword evidence="6" id="KW-0131">Cell cycle</keyword>
<keyword evidence="4 10" id="KW-0132">Cell division</keyword>
<dbReference type="Proteomes" id="UP000186156">
    <property type="component" value="Unassembled WGS sequence"/>
</dbReference>
<evidence type="ECO:0000313" key="10">
    <source>
        <dbReference type="EMBL" id="SIT07379.1"/>
    </source>
</evidence>
<keyword evidence="5" id="KW-0717">Septation</keyword>
<evidence type="ECO:0000256" key="4">
    <source>
        <dbReference type="ARBA" id="ARBA00022618"/>
    </source>
</evidence>
<reference evidence="11" key="1">
    <citation type="submission" date="2017-01" db="EMBL/GenBank/DDBJ databases">
        <authorList>
            <person name="Varghese N."/>
            <person name="Submissions S."/>
        </authorList>
    </citation>
    <scope>NUCLEOTIDE SEQUENCE [LARGE SCALE GENOMIC DNA]</scope>
    <source>
        <strain evidence="11">DSM 16176</strain>
    </source>
</reference>
<name>A0A1N7PAA8_9BACL</name>
<evidence type="ECO:0000313" key="11">
    <source>
        <dbReference type="Proteomes" id="UP000186156"/>
    </source>
</evidence>
<comment type="subcellular location">
    <subcellularLocation>
        <location evidence="1">Cytoplasm</location>
    </subcellularLocation>
</comment>
<dbReference type="Pfam" id="PF05164">
    <property type="entry name" value="ZapA"/>
    <property type="match status" value="1"/>
</dbReference>
<dbReference type="InterPro" id="IPR036192">
    <property type="entry name" value="Cell_div_ZapA-like_sf"/>
</dbReference>
<evidence type="ECO:0000256" key="3">
    <source>
        <dbReference type="ARBA" id="ARBA00022490"/>
    </source>
</evidence>
<dbReference type="GO" id="GO:0032153">
    <property type="term" value="C:cell division site"/>
    <property type="evidence" value="ECO:0007669"/>
    <property type="project" value="TreeGrafter"/>
</dbReference>
<comment type="subunit">
    <text evidence="8">Homodimer. Interacts with FtsZ.</text>
</comment>
<dbReference type="RefSeq" id="WP_076348676.1">
    <property type="nucleotide sequence ID" value="NZ_FTOO01000012.1"/>
</dbReference>
<gene>
    <name evidence="10" type="ORF">SAMN05421799_11245</name>
</gene>
<evidence type="ECO:0000256" key="6">
    <source>
        <dbReference type="ARBA" id="ARBA00023306"/>
    </source>
</evidence>
<dbReference type="InterPro" id="IPR007838">
    <property type="entry name" value="Cell_div_ZapA-like"/>
</dbReference>
<organism evidence="10 11">
    <name type="scientific">Alicyclobacillus vulcanalis</name>
    <dbReference type="NCBI Taxonomy" id="252246"/>
    <lineage>
        <taxon>Bacteria</taxon>
        <taxon>Bacillati</taxon>
        <taxon>Bacillota</taxon>
        <taxon>Bacilli</taxon>
        <taxon>Bacillales</taxon>
        <taxon>Alicyclobacillaceae</taxon>
        <taxon>Alicyclobacillus</taxon>
    </lineage>
</organism>
<dbReference type="InterPro" id="IPR053712">
    <property type="entry name" value="Bac_CellDiv_Activator"/>
</dbReference>
<evidence type="ECO:0000256" key="7">
    <source>
        <dbReference type="ARBA" id="ARBA00024910"/>
    </source>
</evidence>
<dbReference type="STRING" id="252246.SAMN05421799_11245"/>
<evidence type="ECO:0000256" key="5">
    <source>
        <dbReference type="ARBA" id="ARBA00023210"/>
    </source>
</evidence>
<sequence length="95" mass="10719">MDNNQEGAKVNRVKVVIHGVEYTVRGTSPEERIQEVAKMVDRTMNEIAATAAYMDERRIAVLAALNLADELYELRKEYQELLALLEDQTGGRKAP</sequence>
<dbReference type="GO" id="GO:0043093">
    <property type="term" value="P:FtsZ-dependent cytokinesis"/>
    <property type="evidence" value="ECO:0007669"/>
    <property type="project" value="TreeGrafter"/>
</dbReference>
<dbReference type="Gene3D" id="6.10.250.790">
    <property type="match status" value="1"/>
</dbReference>
<dbReference type="GO" id="GO:0030428">
    <property type="term" value="C:cell septum"/>
    <property type="evidence" value="ECO:0007669"/>
    <property type="project" value="TreeGrafter"/>
</dbReference>
<evidence type="ECO:0000256" key="1">
    <source>
        <dbReference type="ARBA" id="ARBA00004496"/>
    </source>
</evidence>
<evidence type="ECO:0000256" key="2">
    <source>
        <dbReference type="ARBA" id="ARBA00015195"/>
    </source>
</evidence>